<accession>A0ABD1T6F5</accession>
<sequence>MQLTHGLLVLHGSHVAPTWEEAVTTTPISHIAIVGGTGKYENTKWYATIETPPRVDQYTSDEVETITHPLTSSPLPETKSDRSCNLQLGWYGGHCGRDDFFGKVQAVLRLGRLIGIMLAVRERARKRQLLRRWKATGAAIYSSVGMAAVVAEAISLAKFRRCFD</sequence>
<dbReference type="AlphaFoldDB" id="A0ABD1T6F5"/>
<keyword evidence="1" id="KW-0472">Membrane</keyword>
<keyword evidence="1" id="KW-0812">Transmembrane</keyword>
<evidence type="ECO:0000313" key="2">
    <source>
        <dbReference type="EMBL" id="KAL2508226.1"/>
    </source>
</evidence>
<keyword evidence="1" id="KW-1133">Transmembrane helix</keyword>
<organism evidence="2 3">
    <name type="scientific">Forsythia ovata</name>
    <dbReference type="NCBI Taxonomy" id="205694"/>
    <lineage>
        <taxon>Eukaryota</taxon>
        <taxon>Viridiplantae</taxon>
        <taxon>Streptophyta</taxon>
        <taxon>Embryophyta</taxon>
        <taxon>Tracheophyta</taxon>
        <taxon>Spermatophyta</taxon>
        <taxon>Magnoliopsida</taxon>
        <taxon>eudicotyledons</taxon>
        <taxon>Gunneridae</taxon>
        <taxon>Pentapetalae</taxon>
        <taxon>asterids</taxon>
        <taxon>lamiids</taxon>
        <taxon>Lamiales</taxon>
        <taxon>Oleaceae</taxon>
        <taxon>Forsythieae</taxon>
        <taxon>Forsythia</taxon>
    </lineage>
</organism>
<keyword evidence="3" id="KW-1185">Reference proteome</keyword>
<feature type="transmembrane region" description="Helical" evidence="1">
    <location>
        <begin position="135"/>
        <end position="157"/>
    </location>
</feature>
<comment type="caution">
    <text evidence="2">The sequence shown here is derived from an EMBL/GenBank/DDBJ whole genome shotgun (WGS) entry which is preliminary data.</text>
</comment>
<evidence type="ECO:0000313" key="3">
    <source>
        <dbReference type="Proteomes" id="UP001604277"/>
    </source>
</evidence>
<gene>
    <name evidence="2" type="ORF">Fot_31873</name>
</gene>
<evidence type="ECO:0000256" key="1">
    <source>
        <dbReference type="SAM" id="Phobius"/>
    </source>
</evidence>
<dbReference type="EMBL" id="JBFOLJ010000009">
    <property type="protein sequence ID" value="KAL2508226.1"/>
    <property type="molecule type" value="Genomic_DNA"/>
</dbReference>
<proteinExistence type="predicted"/>
<reference evidence="3" key="1">
    <citation type="submission" date="2024-07" db="EMBL/GenBank/DDBJ databases">
        <title>Two chromosome-level genome assemblies of Korean endemic species Abeliophyllum distichum and Forsythia ovata (Oleaceae).</title>
        <authorList>
            <person name="Jang H."/>
        </authorList>
    </citation>
    <scope>NUCLEOTIDE SEQUENCE [LARGE SCALE GENOMIC DNA]</scope>
</reference>
<name>A0ABD1T6F5_9LAMI</name>
<protein>
    <submittedName>
        <fullName evidence="2">Dirigent protein</fullName>
    </submittedName>
</protein>
<dbReference type="Proteomes" id="UP001604277">
    <property type="component" value="Unassembled WGS sequence"/>
</dbReference>